<gene>
    <name evidence="2" type="ORF">ACFOGJ_21650</name>
</gene>
<organism evidence="2 3">
    <name type="scientific">Marinibaculum pumilum</name>
    <dbReference type="NCBI Taxonomy" id="1766165"/>
    <lineage>
        <taxon>Bacteria</taxon>
        <taxon>Pseudomonadati</taxon>
        <taxon>Pseudomonadota</taxon>
        <taxon>Alphaproteobacteria</taxon>
        <taxon>Rhodospirillales</taxon>
        <taxon>Rhodospirillaceae</taxon>
        <taxon>Marinibaculum</taxon>
    </lineage>
</organism>
<comment type="caution">
    <text evidence="2">The sequence shown here is derived from an EMBL/GenBank/DDBJ whole genome shotgun (WGS) entry which is preliminary data.</text>
</comment>
<name>A0ABV7L5B9_9PROT</name>
<evidence type="ECO:0000313" key="3">
    <source>
        <dbReference type="Proteomes" id="UP001595528"/>
    </source>
</evidence>
<proteinExistence type="predicted"/>
<dbReference type="EMBL" id="JBHRTR010000034">
    <property type="protein sequence ID" value="MFC3229870.1"/>
    <property type="molecule type" value="Genomic_DNA"/>
</dbReference>
<evidence type="ECO:0000313" key="2">
    <source>
        <dbReference type="EMBL" id="MFC3229870.1"/>
    </source>
</evidence>
<accession>A0ABV7L5B9</accession>
<sequence>MSFCGGPVPPVMPGFWPAQPREGEGPAGGDGTAAPAARPPEGWLYYFLRLPAGRNPLTDQYREAVRLRRALEGWLAAHHVPRPLLDRSGRPLGELVSVVFRHDQPERVLAFRMFCNQLGLAEAMDHFRVVPGRCPRTTPPASPPDAFPPLFRPKRA</sequence>
<feature type="region of interest" description="Disordered" evidence="1">
    <location>
        <begin position="135"/>
        <end position="156"/>
    </location>
</feature>
<dbReference type="RefSeq" id="WP_379904479.1">
    <property type="nucleotide sequence ID" value="NZ_JBHRTR010000034.1"/>
</dbReference>
<dbReference type="Proteomes" id="UP001595528">
    <property type="component" value="Unassembled WGS sequence"/>
</dbReference>
<feature type="region of interest" description="Disordered" evidence="1">
    <location>
        <begin position="14"/>
        <end position="34"/>
    </location>
</feature>
<reference evidence="3" key="1">
    <citation type="journal article" date="2019" name="Int. J. Syst. Evol. Microbiol.">
        <title>The Global Catalogue of Microorganisms (GCM) 10K type strain sequencing project: providing services to taxonomists for standard genome sequencing and annotation.</title>
        <authorList>
            <consortium name="The Broad Institute Genomics Platform"/>
            <consortium name="The Broad Institute Genome Sequencing Center for Infectious Disease"/>
            <person name="Wu L."/>
            <person name="Ma J."/>
        </authorList>
    </citation>
    <scope>NUCLEOTIDE SEQUENCE [LARGE SCALE GENOMIC DNA]</scope>
    <source>
        <strain evidence="3">KCTC 42964</strain>
    </source>
</reference>
<evidence type="ECO:0000256" key="1">
    <source>
        <dbReference type="SAM" id="MobiDB-lite"/>
    </source>
</evidence>
<protein>
    <submittedName>
        <fullName evidence="2">Uncharacterized protein</fullName>
    </submittedName>
</protein>
<keyword evidence="3" id="KW-1185">Reference proteome</keyword>
<feature type="compositionally biased region" description="Pro residues" evidence="1">
    <location>
        <begin position="137"/>
        <end position="156"/>
    </location>
</feature>